<dbReference type="Proteomes" id="UP000001940">
    <property type="component" value="Chromosome I"/>
</dbReference>
<feature type="transmembrane region" description="Helical" evidence="1">
    <location>
        <begin position="123"/>
        <end position="142"/>
    </location>
</feature>
<dbReference type="CTD" id="13180285"/>
<feature type="transmembrane region" description="Helical" evidence="1">
    <location>
        <begin position="28"/>
        <end position="49"/>
    </location>
</feature>
<dbReference type="OrthoDB" id="5846546at2759"/>
<feature type="transmembrane region" description="Helical" evidence="1">
    <location>
        <begin position="61"/>
        <end position="78"/>
    </location>
</feature>
<dbReference type="Bgee" id="WBGene00194697">
    <property type="expression patterns" value="Expressed in adult organism and 1 other cell type or tissue"/>
</dbReference>
<evidence type="ECO:0000313" key="2">
    <source>
        <dbReference type="EMBL" id="CCD63905.1"/>
    </source>
</evidence>
<dbReference type="OMA" id="WCNGLAD"/>
<protein>
    <submittedName>
        <fullName evidence="2">G_PROTEIN_RECEP_F1_2 domain-containing protein</fullName>
    </submittedName>
</protein>
<dbReference type="eggNOG" id="ENOG502TJ7I">
    <property type="taxonomic scope" value="Eukaryota"/>
</dbReference>
<keyword evidence="1" id="KW-1133">Transmembrane helix</keyword>
<dbReference type="AlphaFoldDB" id="C7FZT3"/>
<evidence type="ECO:0000313" key="3">
    <source>
        <dbReference type="Proteomes" id="UP000001940"/>
    </source>
</evidence>
<dbReference type="GeneID" id="13180285"/>
<dbReference type="RefSeq" id="NP_001249921.1">
    <property type="nucleotide sequence ID" value="NM_001262992.1"/>
</dbReference>
<dbReference type="FunCoup" id="C7FZT3">
    <property type="interactions" value="226"/>
</dbReference>
<evidence type="ECO:0000313" key="4">
    <source>
        <dbReference type="WormBase" id="F59A3.13"/>
    </source>
</evidence>
<keyword evidence="3" id="KW-1185">Reference proteome</keyword>
<dbReference type="InParanoid" id="C7FZT3"/>
<gene>
    <name evidence="2" type="ORF">CELE_F59A3.13</name>
    <name evidence="2 4" type="ORF">F59A3.13</name>
</gene>
<evidence type="ECO:0000256" key="1">
    <source>
        <dbReference type="SAM" id="Phobius"/>
    </source>
</evidence>
<proteinExistence type="predicted"/>
<reference evidence="2 3" key="1">
    <citation type="journal article" date="1998" name="Science">
        <title>Genome sequence of the nematode C. elegans: a platform for investigating biology.</title>
        <authorList>
            <consortium name="The C. elegans sequencing consortium"/>
            <person name="Sulson J.E."/>
            <person name="Waterston R."/>
        </authorList>
    </citation>
    <scope>NUCLEOTIDE SEQUENCE [LARGE SCALE GENOMIC DNA]</scope>
    <source>
        <strain evidence="2 3">Bristol N2</strain>
    </source>
</reference>
<dbReference type="KEGG" id="cel:CELE_F59A3.13"/>
<dbReference type="HOGENOM" id="CLU_1435685_0_0_1"/>
<feature type="transmembrane region" description="Helical" evidence="1">
    <location>
        <begin position="83"/>
        <end position="103"/>
    </location>
</feature>
<keyword evidence="1" id="KW-0812">Transmembrane</keyword>
<dbReference type="PaxDb" id="6239-F59A3.13"/>
<keyword evidence="1" id="KW-0472">Membrane</keyword>
<organism evidence="2 3">
    <name type="scientific">Caenorhabditis elegans</name>
    <dbReference type="NCBI Taxonomy" id="6239"/>
    <lineage>
        <taxon>Eukaryota</taxon>
        <taxon>Metazoa</taxon>
        <taxon>Ecdysozoa</taxon>
        <taxon>Nematoda</taxon>
        <taxon>Chromadorea</taxon>
        <taxon>Rhabditida</taxon>
        <taxon>Rhabditina</taxon>
        <taxon>Rhabditomorpha</taxon>
        <taxon>Rhabditoidea</taxon>
        <taxon>Rhabditidae</taxon>
        <taxon>Peloderinae</taxon>
        <taxon>Caenorhabditis</taxon>
    </lineage>
</organism>
<dbReference type="AGR" id="WB:WBGene00194697"/>
<name>C7FZT3_CAEEL</name>
<dbReference type="WormBase" id="F59A3.13">
    <property type="protein sequence ID" value="CE43964"/>
    <property type="gene ID" value="WBGene00194697"/>
</dbReference>
<accession>C7FZT3</accession>
<dbReference type="EMBL" id="BX284601">
    <property type="protein sequence ID" value="CCD63905.1"/>
    <property type="molecule type" value="Genomic_DNA"/>
</dbReference>
<sequence length="190" mass="21475">MQKTNRKNAGLDLSNVSVRVFGLKAKYWLIYFIVVQLALGISNLLFLILSVINNNRTDTSSGILNLFCVLLLLSSLWCQSRTVFTIISVCIGVDTCIECYILFTRVLLVLEVSTPFYFDNVILVLFSIIRVGFSAIFTVVVMRLSWCNGLADDHDLEKLKIYECIQEVGIYKCTTCSESEAIDEESEKID</sequence>